<dbReference type="CDD" id="cd06464">
    <property type="entry name" value="ACD_sHsps-like"/>
    <property type="match status" value="1"/>
</dbReference>
<sequence>MAEKEKMPVAQQRGAAPARRDDWMPFDSLQREIERLFDDFRPFGWRLPSTRSMFDPDRSGRQSAWRLAPAFDVVEKGDCYEITAELPGIDEKDIQVKVSNHMMTIKGEKKEQKEEGEGDYHLSERRFGSFQRSFQLPENIDAEKIEATFSKGILQVKVPKTPEAQHAEKQISIKAA</sequence>
<evidence type="ECO:0000259" key="4">
    <source>
        <dbReference type="PROSITE" id="PS01031"/>
    </source>
</evidence>
<keyword evidence="6" id="KW-1185">Reference proteome</keyword>
<dbReference type="AlphaFoldDB" id="A0A942DYX3"/>
<dbReference type="Proteomes" id="UP000680348">
    <property type="component" value="Unassembled WGS sequence"/>
</dbReference>
<evidence type="ECO:0000256" key="2">
    <source>
        <dbReference type="RuleBase" id="RU003616"/>
    </source>
</evidence>
<name>A0A942DYX3_9HYPH</name>
<gene>
    <name evidence="5" type="ORF">KEU06_15145</name>
</gene>
<protein>
    <submittedName>
        <fullName evidence="5">Hsp20/alpha crystallin family protein</fullName>
    </submittedName>
</protein>
<dbReference type="InterPro" id="IPR008978">
    <property type="entry name" value="HSP20-like_chaperone"/>
</dbReference>
<dbReference type="Pfam" id="PF00011">
    <property type="entry name" value="HSP20"/>
    <property type="match status" value="1"/>
</dbReference>
<comment type="similarity">
    <text evidence="1 2">Belongs to the small heat shock protein (HSP20) family.</text>
</comment>
<dbReference type="InterPro" id="IPR031107">
    <property type="entry name" value="Small_HSP"/>
</dbReference>
<proteinExistence type="inferred from homology"/>
<dbReference type="EMBL" id="JAGWCR010000007">
    <property type="protein sequence ID" value="MBS3649948.1"/>
    <property type="molecule type" value="Genomic_DNA"/>
</dbReference>
<dbReference type="PROSITE" id="PS01031">
    <property type="entry name" value="SHSP"/>
    <property type="match status" value="1"/>
</dbReference>
<evidence type="ECO:0000256" key="3">
    <source>
        <dbReference type="SAM" id="MobiDB-lite"/>
    </source>
</evidence>
<reference evidence="5" key="1">
    <citation type="submission" date="2021-04" db="EMBL/GenBank/DDBJ databases">
        <title>Pseudaminobacter soli sp. nov., isolated from paddy soil contaminated by heavy metals.</title>
        <authorList>
            <person name="Zhang K."/>
        </authorList>
    </citation>
    <scope>NUCLEOTIDE SEQUENCE</scope>
    <source>
        <strain evidence="5">19-2017</strain>
    </source>
</reference>
<evidence type="ECO:0000313" key="6">
    <source>
        <dbReference type="Proteomes" id="UP000680348"/>
    </source>
</evidence>
<evidence type="ECO:0000256" key="1">
    <source>
        <dbReference type="PROSITE-ProRule" id="PRU00285"/>
    </source>
</evidence>
<dbReference type="PANTHER" id="PTHR11527">
    <property type="entry name" value="HEAT-SHOCK PROTEIN 20 FAMILY MEMBER"/>
    <property type="match status" value="1"/>
</dbReference>
<organism evidence="5 6">
    <name type="scientific">Pseudaminobacter soli</name>
    <name type="common">ex Zhang et al. 2022</name>
    <dbReference type="NCBI Taxonomy" id="2831468"/>
    <lineage>
        <taxon>Bacteria</taxon>
        <taxon>Pseudomonadati</taxon>
        <taxon>Pseudomonadota</taxon>
        <taxon>Alphaproteobacteria</taxon>
        <taxon>Hyphomicrobiales</taxon>
        <taxon>Phyllobacteriaceae</taxon>
        <taxon>Pseudaminobacter</taxon>
    </lineage>
</organism>
<feature type="domain" description="SHSP" evidence="4">
    <location>
        <begin position="62"/>
        <end position="176"/>
    </location>
</feature>
<comment type="caution">
    <text evidence="5">The sequence shown here is derived from an EMBL/GenBank/DDBJ whole genome shotgun (WGS) entry which is preliminary data.</text>
</comment>
<dbReference type="InterPro" id="IPR002068">
    <property type="entry name" value="A-crystallin/Hsp20_dom"/>
</dbReference>
<dbReference type="SUPFAM" id="SSF49764">
    <property type="entry name" value="HSP20-like chaperones"/>
    <property type="match status" value="1"/>
</dbReference>
<feature type="region of interest" description="Disordered" evidence="3">
    <location>
        <begin position="1"/>
        <end position="22"/>
    </location>
</feature>
<accession>A0A942DYX3</accession>
<dbReference type="Gene3D" id="2.60.40.790">
    <property type="match status" value="1"/>
</dbReference>
<dbReference type="RefSeq" id="WP_188255492.1">
    <property type="nucleotide sequence ID" value="NZ_JABVCF010000007.1"/>
</dbReference>
<evidence type="ECO:0000313" key="5">
    <source>
        <dbReference type="EMBL" id="MBS3649948.1"/>
    </source>
</evidence>